<dbReference type="PANTHER" id="PTHR39339">
    <property type="entry name" value="SLR1444 PROTEIN"/>
    <property type="match status" value="1"/>
</dbReference>
<dbReference type="SMART" id="SM00880">
    <property type="entry name" value="CHAD"/>
    <property type="match status" value="1"/>
</dbReference>
<dbReference type="RefSeq" id="WP_188983252.1">
    <property type="nucleotide sequence ID" value="NZ_BMPO01000004.1"/>
</dbReference>
<gene>
    <name evidence="2" type="ORF">GCM10009304_21910</name>
</gene>
<reference evidence="2" key="2">
    <citation type="submission" date="2020-09" db="EMBL/GenBank/DDBJ databases">
        <authorList>
            <person name="Sun Q."/>
            <person name="Ohkuma M."/>
        </authorList>
    </citation>
    <scope>NUCLEOTIDE SEQUENCE</scope>
    <source>
        <strain evidence="2">JCM 30078</strain>
    </source>
</reference>
<dbReference type="InterPro" id="IPR038186">
    <property type="entry name" value="CHAD_dom_sf"/>
</dbReference>
<evidence type="ECO:0000259" key="1">
    <source>
        <dbReference type="PROSITE" id="PS51708"/>
    </source>
</evidence>
<dbReference type="PANTHER" id="PTHR39339:SF1">
    <property type="entry name" value="CHAD DOMAIN-CONTAINING PROTEIN"/>
    <property type="match status" value="1"/>
</dbReference>
<comment type="caution">
    <text evidence="2">The sequence shown here is derived from an EMBL/GenBank/DDBJ whole genome shotgun (WGS) entry which is preliminary data.</text>
</comment>
<accession>A0A917UY84</accession>
<name>A0A917UY84_9PSED</name>
<feature type="domain" description="CHAD" evidence="1">
    <location>
        <begin position="1"/>
        <end position="286"/>
    </location>
</feature>
<keyword evidence="3" id="KW-1185">Reference proteome</keyword>
<dbReference type="Gene3D" id="1.40.20.10">
    <property type="entry name" value="CHAD domain"/>
    <property type="match status" value="1"/>
</dbReference>
<sequence>MSFRIRAGKKTAREISRVADERLAKAVEALRTGTPKGVHDARKRLKETRALLRLVRQPLGKTRFAEWNGRLRDLAQDLSAQRDAAAMVEAWDRLVERDRRRFSSAAMKRVRARLLARVEQAPETLQGQSDTADALDQVRMQLGHLPLDAAGFKLFAAGVGKTYGDGRKALKSVQRAPRHDELRHEWRKRVKDHWYQVRLLRDAWPKIFGAREAALKTLADHLGEDHDLFVLSNLLQSEPALFGAANTQQAIQAAIAVRQGELFTAAMIVGRRVYADKPDILVKRWARYWRVAQEDAQRGRLD</sequence>
<dbReference type="Pfam" id="PF05235">
    <property type="entry name" value="CHAD"/>
    <property type="match status" value="1"/>
</dbReference>
<evidence type="ECO:0000313" key="3">
    <source>
        <dbReference type="Proteomes" id="UP000635983"/>
    </source>
</evidence>
<reference evidence="2" key="1">
    <citation type="journal article" date="2014" name="Int. J. Syst. Evol. Microbiol.">
        <title>Complete genome sequence of Corynebacterium casei LMG S-19264T (=DSM 44701T), isolated from a smear-ripened cheese.</title>
        <authorList>
            <consortium name="US DOE Joint Genome Institute (JGI-PGF)"/>
            <person name="Walter F."/>
            <person name="Albersmeier A."/>
            <person name="Kalinowski J."/>
            <person name="Ruckert C."/>
        </authorList>
    </citation>
    <scope>NUCLEOTIDE SEQUENCE</scope>
    <source>
        <strain evidence="2">JCM 30078</strain>
    </source>
</reference>
<protein>
    <submittedName>
        <fullName evidence="2">CHAD domain-containing protein</fullName>
    </submittedName>
</protein>
<dbReference type="Proteomes" id="UP000635983">
    <property type="component" value="Unassembled WGS sequence"/>
</dbReference>
<dbReference type="EMBL" id="BMPO01000004">
    <property type="protein sequence ID" value="GGJ95514.1"/>
    <property type="molecule type" value="Genomic_DNA"/>
</dbReference>
<proteinExistence type="predicted"/>
<dbReference type="InterPro" id="IPR007899">
    <property type="entry name" value="CHAD_dom"/>
</dbReference>
<evidence type="ECO:0000313" key="2">
    <source>
        <dbReference type="EMBL" id="GGJ95514.1"/>
    </source>
</evidence>
<organism evidence="2 3">
    <name type="scientific">Pseudomonas matsuisoli</name>
    <dbReference type="NCBI Taxonomy" id="1515666"/>
    <lineage>
        <taxon>Bacteria</taxon>
        <taxon>Pseudomonadati</taxon>
        <taxon>Pseudomonadota</taxon>
        <taxon>Gammaproteobacteria</taxon>
        <taxon>Pseudomonadales</taxon>
        <taxon>Pseudomonadaceae</taxon>
        <taxon>Pseudomonas</taxon>
    </lineage>
</organism>
<dbReference type="AlphaFoldDB" id="A0A917UY84"/>
<dbReference type="PROSITE" id="PS51708">
    <property type="entry name" value="CHAD"/>
    <property type="match status" value="1"/>
</dbReference>